<feature type="region of interest" description="Disordered" evidence="1">
    <location>
        <begin position="1"/>
        <end position="73"/>
    </location>
</feature>
<proteinExistence type="predicted"/>
<feature type="compositionally biased region" description="Basic and acidic residues" evidence="1">
    <location>
        <begin position="25"/>
        <end position="37"/>
    </location>
</feature>
<evidence type="ECO:0000256" key="1">
    <source>
        <dbReference type="SAM" id="MobiDB-lite"/>
    </source>
</evidence>
<dbReference type="Gene3D" id="1.10.555.10">
    <property type="entry name" value="Rho GTPase activation protein"/>
    <property type="match status" value="1"/>
</dbReference>
<comment type="caution">
    <text evidence="3">The sequence shown here is derived from an EMBL/GenBank/DDBJ whole genome shotgun (WGS) entry which is preliminary data.</text>
</comment>
<dbReference type="CDD" id="cd00159">
    <property type="entry name" value="RhoGAP"/>
    <property type="match status" value="1"/>
</dbReference>
<accession>A0AAW1NV29</accession>
<reference evidence="3 4" key="1">
    <citation type="journal article" date="2024" name="Nat. Commun.">
        <title>Phylogenomics reveals the evolutionary origins of lichenization in chlorophyte algae.</title>
        <authorList>
            <person name="Puginier C."/>
            <person name="Libourel C."/>
            <person name="Otte J."/>
            <person name="Skaloud P."/>
            <person name="Haon M."/>
            <person name="Grisel S."/>
            <person name="Petersen M."/>
            <person name="Berrin J.G."/>
            <person name="Delaux P.M."/>
            <person name="Dal Grande F."/>
            <person name="Keller J."/>
        </authorList>
    </citation>
    <scope>NUCLEOTIDE SEQUENCE [LARGE SCALE GENOMIC DNA]</scope>
    <source>
        <strain evidence="3 4">SAG 2036</strain>
    </source>
</reference>
<keyword evidence="4" id="KW-1185">Reference proteome</keyword>
<dbReference type="EMBL" id="JALJOQ010000122">
    <property type="protein sequence ID" value="KAK9795899.1"/>
    <property type="molecule type" value="Genomic_DNA"/>
</dbReference>
<feature type="domain" description="Rho-GAP" evidence="2">
    <location>
        <begin position="145"/>
        <end position="326"/>
    </location>
</feature>
<dbReference type="AlphaFoldDB" id="A0AAW1NV29"/>
<gene>
    <name evidence="3" type="ORF">WJX73_002629</name>
</gene>
<dbReference type="Pfam" id="PF00620">
    <property type="entry name" value="RhoGAP"/>
    <property type="match status" value="1"/>
</dbReference>
<dbReference type="GO" id="GO:0007165">
    <property type="term" value="P:signal transduction"/>
    <property type="evidence" value="ECO:0007669"/>
    <property type="project" value="InterPro"/>
</dbReference>
<dbReference type="PANTHER" id="PTHR47367">
    <property type="entry name" value="AUXIN-REGULATED PROTEIN-LIKE"/>
    <property type="match status" value="1"/>
</dbReference>
<dbReference type="SUPFAM" id="SSF48350">
    <property type="entry name" value="GTPase activation domain, GAP"/>
    <property type="match status" value="1"/>
</dbReference>
<feature type="region of interest" description="Disordered" evidence="1">
    <location>
        <begin position="303"/>
        <end position="348"/>
    </location>
</feature>
<dbReference type="PROSITE" id="PS50238">
    <property type="entry name" value="RHOGAP"/>
    <property type="match status" value="1"/>
</dbReference>
<protein>
    <recommendedName>
        <fullName evidence="2">Rho-GAP domain-containing protein</fullName>
    </recommendedName>
</protein>
<feature type="compositionally biased region" description="Acidic residues" evidence="1">
    <location>
        <begin position="327"/>
        <end position="338"/>
    </location>
</feature>
<dbReference type="PANTHER" id="PTHR47367:SF1">
    <property type="entry name" value="OS07G0486500 PROTEIN"/>
    <property type="match status" value="1"/>
</dbReference>
<organism evidence="3 4">
    <name type="scientific">Symbiochloris irregularis</name>
    <dbReference type="NCBI Taxonomy" id="706552"/>
    <lineage>
        <taxon>Eukaryota</taxon>
        <taxon>Viridiplantae</taxon>
        <taxon>Chlorophyta</taxon>
        <taxon>core chlorophytes</taxon>
        <taxon>Trebouxiophyceae</taxon>
        <taxon>Trebouxiales</taxon>
        <taxon>Trebouxiaceae</taxon>
        <taxon>Symbiochloris</taxon>
    </lineage>
</organism>
<sequence length="387" mass="41239">MSGYNALSDRDEYGEGGLLMDSEIDDVHHETRNRDSGNGHYVATASPSYGTTPAERSYSAGSAGLRSRGSGGSGLRKVANYLSEKTAQAKDSMAQRDWGPQEQDTAKHVKNWSGSTAARVSNSAQKGWMQAKEATVDGYRKVTGGALAGLCRAEASAQPCPRAVLVCCSALVCGGLATEGLFRRDVVVDADAVHWLLGGLQTGSGVVLPAAGASAHVIATALMRWLHTLEEPLLTYKLLPEFVTAGKDAPLRGTVIMKQLPVANLNALQVLLECWHRLATHFAINGMDARIIAENVVSGLAWHPPPPASKQQSYMALSSEGRPATLDSDDERGNDSDTDGAYGALGPRTSLNPMEREAMISVVERLIETFTHRVTQGDAGLYQGNTF</sequence>
<dbReference type="SMART" id="SM00324">
    <property type="entry name" value="RhoGAP"/>
    <property type="match status" value="1"/>
</dbReference>
<evidence type="ECO:0000313" key="3">
    <source>
        <dbReference type="EMBL" id="KAK9795899.1"/>
    </source>
</evidence>
<name>A0AAW1NV29_9CHLO</name>
<evidence type="ECO:0000259" key="2">
    <source>
        <dbReference type="PROSITE" id="PS50238"/>
    </source>
</evidence>
<evidence type="ECO:0000313" key="4">
    <source>
        <dbReference type="Proteomes" id="UP001465755"/>
    </source>
</evidence>
<dbReference type="InterPro" id="IPR000198">
    <property type="entry name" value="RhoGAP_dom"/>
</dbReference>
<feature type="compositionally biased region" description="Low complexity" evidence="1">
    <location>
        <begin position="56"/>
        <end position="68"/>
    </location>
</feature>
<dbReference type="Proteomes" id="UP001465755">
    <property type="component" value="Unassembled WGS sequence"/>
</dbReference>
<dbReference type="InterPro" id="IPR008936">
    <property type="entry name" value="Rho_GTPase_activation_prot"/>
</dbReference>